<protein>
    <submittedName>
        <fullName evidence="2">Uncharacterized protein</fullName>
    </submittedName>
</protein>
<comment type="caution">
    <text evidence="2">The sequence shown here is derived from an EMBL/GenBank/DDBJ whole genome shotgun (WGS) entry which is preliminary data.</text>
</comment>
<feature type="region of interest" description="Disordered" evidence="1">
    <location>
        <begin position="1"/>
        <end position="118"/>
    </location>
</feature>
<evidence type="ECO:0000256" key="1">
    <source>
        <dbReference type="SAM" id="MobiDB-lite"/>
    </source>
</evidence>
<evidence type="ECO:0000313" key="3">
    <source>
        <dbReference type="Proteomes" id="UP000309992"/>
    </source>
</evidence>
<name>A0ABY2S3C6_9PSEU</name>
<organism evidence="2 3">
    <name type="scientific">Prauserella endophytica</name>
    <dbReference type="NCBI Taxonomy" id="1592324"/>
    <lineage>
        <taxon>Bacteria</taxon>
        <taxon>Bacillati</taxon>
        <taxon>Actinomycetota</taxon>
        <taxon>Actinomycetes</taxon>
        <taxon>Pseudonocardiales</taxon>
        <taxon>Pseudonocardiaceae</taxon>
        <taxon>Prauserella</taxon>
        <taxon>Prauserella coralliicola group</taxon>
    </lineage>
</organism>
<feature type="compositionally biased region" description="Pro residues" evidence="1">
    <location>
        <begin position="69"/>
        <end position="88"/>
    </location>
</feature>
<gene>
    <name evidence="2" type="ORF">FCN18_17420</name>
</gene>
<accession>A0ABY2S3C6</accession>
<evidence type="ECO:0000313" key="2">
    <source>
        <dbReference type="EMBL" id="TKG69908.1"/>
    </source>
</evidence>
<feature type="compositionally biased region" description="Pro residues" evidence="1">
    <location>
        <begin position="27"/>
        <end position="46"/>
    </location>
</feature>
<sequence>MTDDTVTENPPAQEQPAEPVEDTPTQTPQPAPPTGWDPYAPPPAAPAPMGWDPYSPPRPAPAPMGWDPYSPPPAPTGWDPYTPPPAPVPMGWDPYTPPVDGSGQQRPAPVQNGQNPPTGWVTGRAVLNLWSASGSPGVWIAVQGVGWKRLSPASESGHSHLTLLALLAKNYRLPVSYHEDARGEIDQLVV</sequence>
<dbReference type="EMBL" id="SWMS01000009">
    <property type="protein sequence ID" value="TKG69908.1"/>
    <property type="molecule type" value="Genomic_DNA"/>
</dbReference>
<keyword evidence="3" id="KW-1185">Reference proteome</keyword>
<feature type="compositionally biased region" description="Low complexity" evidence="1">
    <location>
        <begin position="10"/>
        <end position="26"/>
    </location>
</feature>
<proteinExistence type="predicted"/>
<reference evidence="2 3" key="1">
    <citation type="journal article" date="2015" name="Antonie Van Leeuwenhoek">
        <title>Prauserella endophytica sp. nov., an endophytic actinobacterium isolated from Tamarix taklamakanensis.</title>
        <authorList>
            <person name="Liu J.M."/>
            <person name="Habden X."/>
            <person name="Guo L."/>
            <person name="Tuo L."/>
            <person name="Jiang Z.K."/>
            <person name="Liu S.W."/>
            <person name="Liu X.F."/>
            <person name="Chen L."/>
            <person name="Li R.F."/>
            <person name="Zhang Y.Q."/>
            <person name="Sun C.H."/>
        </authorList>
    </citation>
    <scope>NUCLEOTIDE SEQUENCE [LARGE SCALE GENOMIC DNA]</scope>
    <source>
        <strain evidence="2 3">CGMCC 4.7182</strain>
    </source>
</reference>
<dbReference type="RefSeq" id="WP_137095631.1">
    <property type="nucleotide sequence ID" value="NZ_SWMS01000009.1"/>
</dbReference>
<dbReference type="Proteomes" id="UP000309992">
    <property type="component" value="Unassembled WGS sequence"/>
</dbReference>